<reference evidence="1" key="1">
    <citation type="journal article" date="2013" name="Nature">
        <title>Draft genome of the wheat A-genome progenitor Triticum urartu.</title>
        <authorList>
            <person name="Ling H.Q."/>
            <person name="Zhao S."/>
            <person name="Liu D."/>
            <person name="Wang J."/>
            <person name="Sun H."/>
            <person name="Zhang C."/>
            <person name="Fan H."/>
            <person name="Li D."/>
            <person name="Dong L."/>
            <person name="Tao Y."/>
            <person name="Gao C."/>
            <person name="Wu H."/>
            <person name="Li Y."/>
            <person name="Cui Y."/>
            <person name="Guo X."/>
            <person name="Zheng S."/>
            <person name="Wang B."/>
            <person name="Yu K."/>
            <person name="Liang Q."/>
            <person name="Yang W."/>
            <person name="Lou X."/>
            <person name="Chen J."/>
            <person name="Feng M."/>
            <person name="Jian J."/>
            <person name="Zhang X."/>
            <person name="Luo G."/>
            <person name="Jiang Y."/>
            <person name="Liu J."/>
            <person name="Wang Z."/>
            <person name="Sha Y."/>
            <person name="Zhang B."/>
            <person name="Wu H."/>
            <person name="Tang D."/>
            <person name="Shen Q."/>
            <person name="Xue P."/>
            <person name="Zou S."/>
            <person name="Wang X."/>
            <person name="Liu X."/>
            <person name="Wang F."/>
            <person name="Yang Y."/>
            <person name="An X."/>
            <person name="Dong Z."/>
            <person name="Zhang K."/>
            <person name="Zhang X."/>
            <person name="Luo M.C."/>
            <person name="Dvorak J."/>
            <person name="Tong Y."/>
            <person name="Wang J."/>
            <person name="Yang H."/>
            <person name="Li Z."/>
            <person name="Wang D."/>
            <person name="Zhang A."/>
            <person name="Wang J."/>
        </authorList>
    </citation>
    <scope>NUCLEOTIDE SEQUENCE</scope>
</reference>
<dbReference type="AlphaFoldDB" id="M7ZTT0"/>
<gene>
    <name evidence="1" type="ORF">TRIUR3_31452</name>
</gene>
<sequence>MAEVDLGDEPASVLSAEAAVSRRRRLRAVEMAPAGEREDAHEAVEAPMTPWRLRARTVEESELLSLSVSRSHYDHEGVAGKPVLCV</sequence>
<name>M7ZTT0_TRIUA</name>
<dbReference type="EMBL" id="KD030328">
    <property type="protein sequence ID" value="EMS66598.1"/>
    <property type="molecule type" value="Genomic_DNA"/>
</dbReference>
<proteinExistence type="predicted"/>
<accession>M7ZTT0</accession>
<evidence type="ECO:0000313" key="1">
    <source>
        <dbReference type="EMBL" id="EMS66598.1"/>
    </source>
</evidence>
<organism evidence="1">
    <name type="scientific">Triticum urartu</name>
    <name type="common">Red wild einkorn</name>
    <name type="synonym">Crithodium urartu</name>
    <dbReference type="NCBI Taxonomy" id="4572"/>
    <lineage>
        <taxon>Eukaryota</taxon>
        <taxon>Viridiplantae</taxon>
        <taxon>Streptophyta</taxon>
        <taxon>Embryophyta</taxon>
        <taxon>Tracheophyta</taxon>
        <taxon>Spermatophyta</taxon>
        <taxon>Magnoliopsida</taxon>
        <taxon>Liliopsida</taxon>
        <taxon>Poales</taxon>
        <taxon>Poaceae</taxon>
        <taxon>BOP clade</taxon>
        <taxon>Pooideae</taxon>
        <taxon>Triticodae</taxon>
        <taxon>Triticeae</taxon>
        <taxon>Triticinae</taxon>
        <taxon>Triticum</taxon>
    </lineage>
</organism>
<protein>
    <submittedName>
        <fullName evidence="1">Uncharacterized protein</fullName>
    </submittedName>
</protein>